<dbReference type="InterPro" id="IPR025287">
    <property type="entry name" value="WAK_GUB"/>
</dbReference>
<dbReference type="InterPro" id="IPR032872">
    <property type="entry name" value="WAK_assoc_C"/>
</dbReference>
<evidence type="ECO:0000256" key="3">
    <source>
        <dbReference type="ARBA" id="ARBA00022729"/>
    </source>
</evidence>
<dbReference type="AlphaFoldDB" id="A0A8K0H259"/>
<comment type="subcellular location">
    <subcellularLocation>
        <location evidence="1">Membrane</location>
        <topology evidence="1">Single-pass membrane protein</topology>
    </subcellularLocation>
</comment>
<feature type="chain" id="PRO_5035452074" description="non-specific serine/threonine protein kinase" evidence="7">
    <location>
        <begin position="32"/>
        <end position="276"/>
    </location>
</feature>
<accession>A0A8K0H259</accession>
<dbReference type="OrthoDB" id="1183676at2759"/>
<keyword evidence="4" id="KW-0325">Glycoprotein</keyword>
<evidence type="ECO:0000313" key="10">
    <source>
        <dbReference type="EMBL" id="KAF3444284.1"/>
    </source>
</evidence>
<dbReference type="EMBL" id="VOIH02000006">
    <property type="protein sequence ID" value="KAF3444284.1"/>
    <property type="molecule type" value="Genomic_DNA"/>
</dbReference>
<sequence>MHHHLSRNVFFLLMVSSVVLILIHGPSSSSADDYSDCGKLFECGDIRGIGYPFWGSSRPRKCGHPNFYLKCTNNVPQISIFDEDYLVLHIDNTTHTIKAVRADYQSDVCPGTEFRNTTMDTRLFNYTSATEELRLFYTCSSVQQFTSVPNQFDCGGTVNYFLTHDQIAGQSYIQPNGVQVLLRDCERNVWVQVFRSEATILQVTTGSKDNLIRAVSAGFNLSWNANNTLCDDCLRNNNRCGYKHASNQFACYLPGIGEGHAPTEVRGVNDPNLIKY</sequence>
<dbReference type="Pfam" id="PF14380">
    <property type="entry name" value="WAK_assoc"/>
    <property type="match status" value="1"/>
</dbReference>
<comment type="catalytic activity">
    <reaction evidence="6">
        <text>L-seryl-[protein] + ATP = O-phospho-L-seryl-[protein] + ADP + H(+)</text>
        <dbReference type="Rhea" id="RHEA:17989"/>
        <dbReference type="Rhea" id="RHEA-COMP:9863"/>
        <dbReference type="Rhea" id="RHEA-COMP:11604"/>
        <dbReference type="ChEBI" id="CHEBI:15378"/>
        <dbReference type="ChEBI" id="CHEBI:29999"/>
        <dbReference type="ChEBI" id="CHEBI:30616"/>
        <dbReference type="ChEBI" id="CHEBI:83421"/>
        <dbReference type="ChEBI" id="CHEBI:456216"/>
        <dbReference type="EC" id="2.7.11.1"/>
    </reaction>
</comment>
<feature type="signal peptide" evidence="7">
    <location>
        <begin position="1"/>
        <end position="31"/>
    </location>
</feature>
<dbReference type="GO" id="GO:0030247">
    <property type="term" value="F:polysaccharide binding"/>
    <property type="evidence" value="ECO:0007669"/>
    <property type="project" value="InterPro"/>
</dbReference>
<keyword evidence="3 7" id="KW-0732">Signal</keyword>
<dbReference type="Pfam" id="PF13947">
    <property type="entry name" value="GUB_WAK_bind"/>
    <property type="match status" value="1"/>
</dbReference>
<dbReference type="Proteomes" id="UP000796880">
    <property type="component" value="Unassembled WGS sequence"/>
</dbReference>
<dbReference type="PANTHER" id="PTHR33138">
    <property type="entry name" value="OS01G0690200 PROTEIN"/>
    <property type="match status" value="1"/>
</dbReference>
<evidence type="ECO:0000259" key="9">
    <source>
        <dbReference type="Pfam" id="PF14380"/>
    </source>
</evidence>
<evidence type="ECO:0000256" key="6">
    <source>
        <dbReference type="ARBA" id="ARBA00048679"/>
    </source>
</evidence>
<dbReference type="EC" id="2.7.11.1" evidence="2"/>
<evidence type="ECO:0000256" key="4">
    <source>
        <dbReference type="ARBA" id="ARBA00023180"/>
    </source>
</evidence>
<keyword evidence="11" id="KW-1185">Reference proteome</keyword>
<evidence type="ECO:0000256" key="1">
    <source>
        <dbReference type="ARBA" id="ARBA00004167"/>
    </source>
</evidence>
<feature type="domain" description="Wall-associated receptor kinase galacturonan-binding" evidence="8">
    <location>
        <begin position="37"/>
        <end position="100"/>
    </location>
</feature>
<proteinExistence type="predicted"/>
<feature type="domain" description="Wall-associated receptor kinase C-terminal" evidence="9">
    <location>
        <begin position="180"/>
        <end position="253"/>
    </location>
</feature>
<evidence type="ECO:0000313" key="11">
    <source>
        <dbReference type="Proteomes" id="UP000796880"/>
    </source>
</evidence>
<protein>
    <recommendedName>
        <fullName evidence="2">non-specific serine/threonine protein kinase</fullName>
        <ecNumber evidence="2">2.7.11.1</ecNumber>
    </recommendedName>
</protein>
<evidence type="ECO:0000256" key="7">
    <source>
        <dbReference type="SAM" id="SignalP"/>
    </source>
</evidence>
<comment type="caution">
    <text evidence="10">The sequence shown here is derived from an EMBL/GenBank/DDBJ whole genome shotgun (WGS) entry which is preliminary data.</text>
</comment>
<evidence type="ECO:0000256" key="5">
    <source>
        <dbReference type="ARBA" id="ARBA00047899"/>
    </source>
</evidence>
<dbReference type="PANTHER" id="PTHR33138:SF72">
    <property type="entry name" value="WALL-ASSOCIATED RECEPTOR KINASE CARBOXY-TERMINAL PROTEIN"/>
    <property type="match status" value="1"/>
</dbReference>
<reference evidence="10" key="1">
    <citation type="submission" date="2020-03" db="EMBL/GenBank/DDBJ databases">
        <title>A high-quality chromosome-level genome assembly of a woody plant with both climbing and erect habits, Rhamnella rubrinervis.</title>
        <authorList>
            <person name="Lu Z."/>
            <person name="Yang Y."/>
            <person name="Zhu X."/>
            <person name="Sun Y."/>
        </authorList>
    </citation>
    <scope>NUCLEOTIDE SEQUENCE</scope>
    <source>
        <strain evidence="10">BYM</strain>
        <tissue evidence="10">Leaf</tissue>
    </source>
</reference>
<organism evidence="10 11">
    <name type="scientific">Rhamnella rubrinervis</name>
    <dbReference type="NCBI Taxonomy" id="2594499"/>
    <lineage>
        <taxon>Eukaryota</taxon>
        <taxon>Viridiplantae</taxon>
        <taxon>Streptophyta</taxon>
        <taxon>Embryophyta</taxon>
        <taxon>Tracheophyta</taxon>
        <taxon>Spermatophyta</taxon>
        <taxon>Magnoliopsida</taxon>
        <taxon>eudicotyledons</taxon>
        <taxon>Gunneridae</taxon>
        <taxon>Pentapetalae</taxon>
        <taxon>rosids</taxon>
        <taxon>fabids</taxon>
        <taxon>Rosales</taxon>
        <taxon>Rhamnaceae</taxon>
        <taxon>rhamnoid group</taxon>
        <taxon>Rhamneae</taxon>
        <taxon>Rhamnella</taxon>
    </lineage>
</organism>
<evidence type="ECO:0000256" key="2">
    <source>
        <dbReference type="ARBA" id="ARBA00012513"/>
    </source>
</evidence>
<dbReference type="GO" id="GO:0004674">
    <property type="term" value="F:protein serine/threonine kinase activity"/>
    <property type="evidence" value="ECO:0007669"/>
    <property type="project" value="UniProtKB-EC"/>
</dbReference>
<comment type="catalytic activity">
    <reaction evidence="5">
        <text>L-threonyl-[protein] + ATP = O-phospho-L-threonyl-[protein] + ADP + H(+)</text>
        <dbReference type="Rhea" id="RHEA:46608"/>
        <dbReference type="Rhea" id="RHEA-COMP:11060"/>
        <dbReference type="Rhea" id="RHEA-COMP:11605"/>
        <dbReference type="ChEBI" id="CHEBI:15378"/>
        <dbReference type="ChEBI" id="CHEBI:30013"/>
        <dbReference type="ChEBI" id="CHEBI:30616"/>
        <dbReference type="ChEBI" id="CHEBI:61977"/>
        <dbReference type="ChEBI" id="CHEBI:456216"/>
        <dbReference type="EC" id="2.7.11.1"/>
    </reaction>
</comment>
<evidence type="ECO:0000259" key="8">
    <source>
        <dbReference type="Pfam" id="PF13947"/>
    </source>
</evidence>
<dbReference type="GO" id="GO:0016020">
    <property type="term" value="C:membrane"/>
    <property type="evidence" value="ECO:0007669"/>
    <property type="project" value="UniProtKB-SubCell"/>
</dbReference>
<name>A0A8K0H259_9ROSA</name>
<gene>
    <name evidence="10" type="ORF">FNV43_RR13974</name>
</gene>